<name>A0A6A6RE09_9PEZI</name>
<feature type="region of interest" description="Disordered" evidence="1">
    <location>
        <begin position="50"/>
        <end position="79"/>
    </location>
</feature>
<dbReference type="AlphaFoldDB" id="A0A6A6RE09"/>
<reference evidence="2" key="1">
    <citation type="journal article" date="2020" name="Stud. Mycol.">
        <title>101 Dothideomycetes genomes: a test case for predicting lifestyles and emergence of pathogens.</title>
        <authorList>
            <person name="Haridas S."/>
            <person name="Albert R."/>
            <person name="Binder M."/>
            <person name="Bloem J."/>
            <person name="Labutti K."/>
            <person name="Salamov A."/>
            <person name="Andreopoulos B."/>
            <person name="Baker S."/>
            <person name="Barry K."/>
            <person name="Bills G."/>
            <person name="Bluhm B."/>
            <person name="Cannon C."/>
            <person name="Castanera R."/>
            <person name="Culley D."/>
            <person name="Daum C."/>
            <person name="Ezra D."/>
            <person name="Gonzalez J."/>
            <person name="Henrissat B."/>
            <person name="Kuo A."/>
            <person name="Liang C."/>
            <person name="Lipzen A."/>
            <person name="Lutzoni F."/>
            <person name="Magnuson J."/>
            <person name="Mondo S."/>
            <person name="Nolan M."/>
            <person name="Ohm R."/>
            <person name="Pangilinan J."/>
            <person name="Park H.-J."/>
            <person name="Ramirez L."/>
            <person name="Alfaro M."/>
            <person name="Sun H."/>
            <person name="Tritt A."/>
            <person name="Yoshinaga Y."/>
            <person name="Zwiers L.-H."/>
            <person name="Turgeon B."/>
            <person name="Goodwin S."/>
            <person name="Spatafora J."/>
            <person name="Crous P."/>
            <person name="Grigoriev I."/>
        </authorList>
    </citation>
    <scope>NUCLEOTIDE SEQUENCE</scope>
    <source>
        <strain evidence="2">CBS 269.34</strain>
    </source>
</reference>
<accession>A0A6A6RE09</accession>
<evidence type="ECO:0000256" key="1">
    <source>
        <dbReference type="SAM" id="MobiDB-lite"/>
    </source>
</evidence>
<gene>
    <name evidence="2" type="ORF">BU16DRAFT_15307</name>
</gene>
<proteinExistence type="predicted"/>
<dbReference type="EMBL" id="MU004181">
    <property type="protein sequence ID" value="KAF2502612.1"/>
    <property type="molecule type" value="Genomic_DNA"/>
</dbReference>
<sequence length="79" mass="9022">MGGAIFSHNIFRHGPGLASPFSPRYRSGPLPAPAAHASFREDLHDLRRSIRRDKTRKISQISFRSSKGERGHHCRECRR</sequence>
<protein>
    <submittedName>
        <fullName evidence="2">Uncharacterized protein</fullName>
    </submittedName>
</protein>
<dbReference type="Proteomes" id="UP000799750">
    <property type="component" value="Unassembled WGS sequence"/>
</dbReference>
<keyword evidence="3" id="KW-1185">Reference proteome</keyword>
<evidence type="ECO:0000313" key="2">
    <source>
        <dbReference type="EMBL" id="KAF2502612.1"/>
    </source>
</evidence>
<evidence type="ECO:0000313" key="3">
    <source>
        <dbReference type="Proteomes" id="UP000799750"/>
    </source>
</evidence>
<organism evidence="2 3">
    <name type="scientific">Lophium mytilinum</name>
    <dbReference type="NCBI Taxonomy" id="390894"/>
    <lineage>
        <taxon>Eukaryota</taxon>
        <taxon>Fungi</taxon>
        <taxon>Dikarya</taxon>
        <taxon>Ascomycota</taxon>
        <taxon>Pezizomycotina</taxon>
        <taxon>Dothideomycetes</taxon>
        <taxon>Pleosporomycetidae</taxon>
        <taxon>Mytilinidiales</taxon>
        <taxon>Mytilinidiaceae</taxon>
        <taxon>Lophium</taxon>
    </lineage>
</organism>